<dbReference type="EMBL" id="QGNZ01000001">
    <property type="protein sequence ID" value="PWS29582.1"/>
    <property type="molecule type" value="Genomic_DNA"/>
</dbReference>
<dbReference type="GO" id="GO:0005737">
    <property type="term" value="C:cytoplasm"/>
    <property type="evidence" value="ECO:0007669"/>
    <property type="project" value="UniProtKB-SubCell"/>
</dbReference>
<dbReference type="OrthoDB" id="9815677at2"/>
<reference evidence="3 4" key="1">
    <citation type="submission" date="2018-05" db="EMBL/GenBank/DDBJ databases">
        <title>Pedobacter paludis sp. nov., isolated from wetland soil.</title>
        <authorList>
            <person name="Zhang Y."/>
            <person name="Wang G."/>
        </authorList>
    </citation>
    <scope>NUCLEOTIDE SEQUENCE [LARGE SCALE GENOMIC DNA]</scope>
    <source>
        <strain evidence="3 4">KCTC22721</strain>
    </source>
</reference>
<dbReference type="PANTHER" id="PTHR12598">
    <property type="entry name" value="COPPER HOMEOSTASIS PROTEIN CUTC"/>
    <property type="match status" value="1"/>
</dbReference>
<dbReference type="Gene3D" id="3.20.20.380">
    <property type="entry name" value="Copper homeostasis (CutC) domain"/>
    <property type="match status" value="1"/>
</dbReference>
<dbReference type="Proteomes" id="UP000245379">
    <property type="component" value="Unassembled WGS sequence"/>
</dbReference>
<evidence type="ECO:0000313" key="3">
    <source>
        <dbReference type="EMBL" id="PWS29582.1"/>
    </source>
</evidence>
<protein>
    <recommendedName>
        <fullName evidence="2">PF03932 family protein CutC</fullName>
    </recommendedName>
</protein>
<accession>A0A317ET32</accession>
<comment type="caution">
    <text evidence="3">The sequence shown here is derived from an EMBL/GenBank/DDBJ whole genome shotgun (WGS) entry which is preliminary data.</text>
</comment>
<dbReference type="InterPro" id="IPR005627">
    <property type="entry name" value="CutC-like"/>
</dbReference>
<comment type="subcellular location">
    <subcellularLocation>
        <location evidence="2">Cytoplasm</location>
    </subcellularLocation>
</comment>
<dbReference type="FunFam" id="3.20.20.380:FF:000001">
    <property type="entry name" value="Copper homeostasis protein CutC"/>
    <property type="match status" value="1"/>
</dbReference>
<sequence>MNVDRPTKIYKNNLGAWGLEVCANGYESALAAQNGGAKRVELCDNLAEGGTTPSYAQIALSTKYLSIEVWPIIRPRGGDFLYSDLEFELMKEDVKICKSLSCTGIVTGILQADGNIDKTRCAELIDLAKPLPVAFHRAFDMSVNLEKALEDLIELGIVRVLSSGGSSSAIQGAATLSSLIELANGTITIMPGAGINETNLKELIDKTGATEFHASAKQFVSSKMQHRNNKTKMGNIEDEYQFELTSAERVKTLVEILKCSFHEA</sequence>
<proteinExistence type="inferred from homology"/>
<dbReference type="SUPFAM" id="SSF110395">
    <property type="entry name" value="CutC-like"/>
    <property type="match status" value="1"/>
</dbReference>
<evidence type="ECO:0000313" key="4">
    <source>
        <dbReference type="Proteomes" id="UP000245379"/>
    </source>
</evidence>
<dbReference type="PANTHER" id="PTHR12598:SF0">
    <property type="entry name" value="COPPER HOMEOSTASIS PROTEIN CUTC HOMOLOG"/>
    <property type="match status" value="1"/>
</dbReference>
<evidence type="ECO:0000256" key="2">
    <source>
        <dbReference type="HAMAP-Rule" id="MF_00795"/>
    </source>
</evidence>
<evidence type="ECO:0000256" key="1">
    <source>
        <dbReference type="ARBA" id="ARBA00007768"/>
    </source>
</evidence>
<gene>
    <name evidence="2" type="primary">cutC</name>
    <name evidence="3" type="ORF">DHW03_04440</name>
</gene>
<dbReference type="Pfam" id="PF03932">
    <property type="entry name" value="CutC"/>
    <property type="match status" value="1"/>
</dbReference>
<dbReference type="InterPro" id="IPR036822">
    <property type="entry name" value="CutC-like_dom_sf"/>
</dbReference>
<dbReference type="GO" id="GO:0005507">
    <property type="term" value="F:copper ion binding"/>
    <property type="evidence" value="ECO:0007669"/>
    <property type="project" value="TreeGrafter"/>
</dbReference>
<name>A0A317ET32_9SPHI</name>
<dbReference type="RefSeq" id="WP_109925009.1">
    <property type="nucleotide sequence ID" value="NZ_QGNZ01000001.1"/>
</dbReference>
<keyword evidence="4" id="KW-1185">Reference proteome</keyword>
<comment type="similarity">
    <text evidence="1 2">Belongs to the CutC family.</text>
</comment>
<dbReference type="AlphaFoldDB" id="A0A317ET32"/>
<organism evidence="3 4">
    <name type="scientific">Pedobacter yonginense</name>
    <dbReference type="NCBI Taxonomy" id="651869"/>
    <lineage>
        <taxon>Bacteria</taxon>
        <taxon>Pseudomonadati</taxon>
        <taxon>Bacteroidota</taxon>
        <taxon>Sphingobacteriia</taxon>
        <taxon>Sphingobacteriales</taxon>
        <taxon>Sphingobacteriaceae</taxon>
        <taxon>Pedobacter</taxon>
    </lineage>
</organism>
<keyword evidence="2" id="KW-0963">Cytoplasm</keyword>
<comment type="caution">
    <text evidence="2">Once thought to be involved in copper homeostasis, experiments in E.coli have shown this is not the case.</text>
</comment>
<dbReference type="HAMAP" id="MF_00795">
    <property type="entry name" value="CutC"/>
    <property type="match status" value="1"/>
</dbReference>